<comment type="subcellular location">
    <subcellularLocation>
        <location evidence="1 7">Cell membrane</location>
        <topology evidence="1 7">Multi-pass membrane protein</topology>
    </subcellularLocation>
</comment>
<dbReference type="Pfam" id="PF00528">
    <property type="entry name" value="BPD_transp_1"/>
    <property type="match status" value="1"/>
</dbReference>
<dbReference type="CDD" id="cd06261">
    <property type="entry name" value="TM_PBP2"/>
    <property type="match status" value="1"/>
</dbReference>
<dbReference type="Proteomes" id="UP000284779">
    <property type="component" value="Unassembled WGS sequence"/>
</dbReference>
<dbReference type="Gene3D" id="1.10.3720.10">
    <property type="entry name" value="MetI-like"/>
    <property type="match status" value="1"/>
</dbReference>
<dbReference type="InterPro" id="IPR035906">
    <property type="entry name" value="MetI-like_sf"/>
</dbReference>
<dbReference type="PROSITE" id="PS50928">
    <property type="entry name" value="ABC_TM1"/>
    <property type="match status" value="1"/>
</dbReference>
<gene>
    <name evidence="8" type="ORF">DW944_01980</name>
</gene>
<comment type="similarity">
    <text evidence="7">Belongs to the binding-protein-dependent transport system permease family.</text>
</comment>
<dbReference type="InterPro" id="IPR000515">
    <property type="entry name" value="MetI-like"/>
</dbReference>
<feature type="transmembrane region" description="Helical" evidence="7">
    <location>
        <begin position="182"/>
        <end position="204"/>
    </location>
</feature>
<organism evidence="8 9">
    <name type="scientific">Eubacterium ventriosum</name>
    <dbReference type="NCBI Taxonomy" id="39496"/>
    <lineage>
        <taxon>Bacteria</taxon>
        <taxon>Bacillati</taxon>
        <taxon>Bacillota</taxon>
        <taxon>Clostridia</taxon>
        <taxon>Eubacteriales</taxon>
        <taxon>Eubacteriaceae</taxon>
        <taxon>Eubacterium</taxon>
    </lineage>
</organism>
<feature type="transmembrane region" description="Helical" evidence="7">
    <location>
        <begin position="138"/>
        <end position="161"/>
    </location>
</feature>
<dbReference type="PANTHER" id="PTHR43744:SF12">
    <property type="entry name" value="ABC TRANSPORTER PERMEASE PROTEIN MG189-RELATED"/>
    <property type="match status" value="1"/>
</dbReference>
<sequence length="276" mass="30575">MKKKNIIGKIKFIVLLLIALTQLFPLYWLITFSLKSNTEIFGENVIGLPKVWRWDNYITALSSSNLIRYFLNSVFYSVVTVVVAGIISSMAAYAIARMTWKLKNAVYGLFMIGIMIPAQAALLPLFQILDKLGLKGGYLGLIIPYIAGALPMSIMILVGFYRGIPREMEEAAYIDGCGIFKCFIQIIFPMVKPAIATASIFTFLGTWNELMLANTFVDSDQYRTLPVGIMSLAGQYSTEWGLIGAGMVIATLPTIIIYFFLSKQVQESLVVGAVKG</sequence>
<dbReference type="GO" id="GO:0005886">
    <property type="term" value="C:plasma membrane"/>
    <property type="evidence" value="ECO:0007669"/>
    <property type="project" value="UniProtKB-SubCell"/>
</dbReference>
<keyword evidence="2 7" id="KW-0813">Transport</keyword>
<reference evidence="8 9" key="1">
    <citation type="submission" date="2018-08" db="EMBL/GenBank/DDBJ databases">
        <title>A genome reference for cultivated species of the human gut microbiota.</title>
        <authorList>
            <person name="Zou Y."/>
            <person name="Xue W."/>
            <person name="Luo G."/>
        </authorList>
    </citation>
    <scope>NUCLEOTIDE SEQUENCE [LARGE SCALE GENOMIC DNA]</scope>
    <source>
        <strain evidence="8 9">AM44-11BH</strain>
    </source>
</reference>
<comment type="caution">
    <text evidence="8">The sequence shown here is derived from an EMBL/GenBank/DDBJ whole genome shotgun (WGS) entry which is preliminary data.</text>
</comment>
<keyword evidence="4 7" id="KW-0812">Transmembrane</keyword>
<feature type="transmembrane region" description="Helical" evidence="7">
    <location>
        <begin position="12"/>
        <end position="30"/>
    </location>
</feature>
<proteinExistence type="inferred from homology"/>
<dbReference type="AlphaFoldDB" id="A0A413RBF0"/>
<evidence type="ECO:0000313" key="9">
    <source>
        <dbReference type="Proteomes" id="UP000284779"/>
    </source>
</evidence>
<feature type="transmembrane region" description="Helical" evidence="7">
    <location>
        <begin position="240"/>
        <end position="261"/>
    </location>
</feature>
<evidence type="ECO:0000256" key="2">
    <source>
        <dbReference type="ARBA" id="ARBA00022448"/>
    </source>
</evidence>
<keyword evidence="5 7" id="KW-1133">Transmembrane helix</keyword>
<evidence type="ECO:0000313" key="8">
    <source>
        <dbReference type="EMBL" id="RHA19939.1"/>
    </source>
</evidence>
<dbReference type="RefSeq" id="WP_117969420.1">
    <property type="nucleotide sequence ID" value="NZ_CAUBDO010000014.1"/>
</dbReference>
<feature type="transmembrane region" description="Helical" evidence="7">
    <location>
        <begin position="74"/>
        <end position="95"/>
    </location>
</feature>
<accession>A0A413RBF0</accession>
<evidence type="ECO:0000256" key="4">
    <source>
        <dbReference type="ARBA" id="ARBA00022692"/>
    </source>
</evidence>
<evidence type="ECO:0000256" key="6">
    <source>
        <dbReference type="ARBA" id="ARBA00023136"/>
    </source>
</evidence>
<dbReference type="EMBL" id="QSFD01000002">
    <property type="protein sequence ID" value="RHA19939.1"/>
    <property type="molecule type" value="Genomic_DNA"/>
</dbReference>
<dbReference type="GO" id="GO:0055085">
    <property type="term" value="P:transmembrane transport"/>
    <property type="evidence" value="ECO:0007669"/>
    <property type="project" value="InterPro"/>
</dbReference>
<feature type="transmembrane region" description="Helical" evidence="7">
    <location>
        <begin position="107"/>
        <end position="126"/>
    </location>
</feature>
<keyword evidence="9" id="KW-1185">Reference proteome</keyword>
<dbReference type="SUPFAM" id="SSF161098">
    <property type="entry name" value="MetI-like"/>
    <property type="match status" value="1"/>
</dbReference>
<evidence type="ECO:0000256" key="7">
    <source>
        <dbReference type="RuleBase" id="RU363032"/>
    </source>
</evidence>
<evidence type="ECO:0000256" key="3">
    <source>
        <dbReference type="ARBA" id="ARBA00022475"/>
    </source>
</evidence>
<keyword evidence="6 7" id="KW-0472">Membrane</keyword>
<name>A0A413RBF0_9FIRM</name>
<keyword evidence="3" id="KW-1003">Cell membrane</keyword>
<dbReference type="PANTHER" id="PTHR43744">
    <property type="entry name" value="ABC TRANSPORTER PERMEASE PROTEIN MG189-RELATED-RELATED"/>
    <property type="match status" value="1"/>
</dbReference>
<protein>
    <submittedName>
        <fullName evidence="8">Carbohydrate ABC transporter permease</fullName>
    </submittedName>
</protein>
<evidence type="ECO:0000256" key="1">
    <source>
        <dbReference type="ARBA" id="ARBA00004651"/>
    </source>
</evidence>
<evidence type="ECO:0000256" key="5">
    <source>
        <dbReference type="ARBA" id="ARBA00022989"/>
    </source>
</evidence>